<keyword evidence="3" id="KW-1185">Reference proteome</keyword>
<protein>
    <submittedName>
        <fullName evidence="2">Uncharacterized protein</fullName>
    </submittedName>
</protein>
<dbReference type="EMBL" id="JAWRVE010000185">
    <property type="protein sequence ID" value="KAL1850483.1"/>
    <property type="molecule type" value="Genomic_DNA"/>
</dbReference>
<feature type="region of interest" description="Disordered" evidence="1">
    <location>
        <begin position="113"/>
        <end position="155"/>
    </location>
</feature>
<accession>A0ABR3W175</accession>
<evidence type="ECO:0000313" key="3">
    <source>
        <dbReference type="Proteomes" id="UP001583177"/>
    </source>
</evidence>
<organism evidence="2 3">
    <name type="scientific">Diaporthe australafricana</name>
    <dbReference type="NCBI Taxonomy" id="127596"/>
    <lineage>
        <taxon>Eukaryota</taxon>
        <taxon>Fungi</taxon>
        <taxon>Dikarya</taxon>
        <taxon>Ascomycota</taxon>
        <taxon>Pezizomycotina</taxon>
        <taxon>Sordariomycetes</taxon>
        <taxon>Sordariomycetidae</taxon>
        <taxon>Diaporthales</taxon>
        <taxon>Diaporthaceae</taxon>
        <taxon>Diaporthe</taxon>
    </lineage>
</organism>
<reference evidence="2 3" key="1">
    <citation type="journal article" date="2024" name="IMA Fungus">
        <title>IMA Genome - F19 : A genome assembly and annotation guide to empower mycologists, including annotated draft genome sequences of Ceratocystis pirilliformis, Diaporthe australafricana, Fusarium ophioides, Paecilomyces lecythidis, and Sporothrix stenoceras.</title>
        <authorList>
            <person name="Aylward J."/>
            <person name="Wilson A.M."/>
            <person name="Visagie C.M."/>
            <person name="Spraker J."/>
            <person name="Barnes I."/>
            <person name="Buitendag C."/>
            <person name="Ceriani C."/>
            <person name="Del Mar Angel L."/>
            <person name="du Plessis D."/>
            <person name="Fuchs T."/>
            <person name="Gasser K."/>
            <person name="Kramer D."/>
            <person name="Li W."/>
            <person name="Munsamy K."/>
            <person name="Piso A."/>
            <person name="Price J.L."/>
            <person name="Sonnekus B."/>
            <person name="Thomas C."/>
            <person name="van der Nest A."/>
            <person name="van Dijk A."/>
            <person name="van Heerden A."/>
            <person name="van Vuuren N."/>
            <person name="Yilmaz N."/>
            <person name="Duong T.A."/>
            <person name="van der Merwe N.A."/>
            <person name="Wingfield M.J."/>
            <person name="Wingfield B.D."/>
        </authorList>
    </citation>
    <scope>NUCLEOTIDE SEQUENCE [LARGE SCALE GENOMIC DNA]</scope>
    <source>
        <strain evidence="2 3">CMW 18300</strain>
    </source>
</reference>
<gene>
    <name evidence="2" type="ORF">Daus18300_012897</name>
</gene>
<evidence type="ECO:0000313" key="2">
    <source>
        <dbReference type="EMBL" id="KAL1850483.1"/>
    </source>
</evidence>
<name>A0ABR3W175_9PEZI</name>
<dbReference type="Proteomes" id="UP001583177">
    <property type="component" value="Unassembled WGS sequence"/>
</dbReference>
<sequence>MDDPSVRLRKYLASERKPLDSAVSGVLTAPQRLELELELELETTAVSTKAQKSHARIRRLIKNIDEQPGVLERPQEAVKCSDPTRKREAVDTENAILEIEPDESMRSDLSIFRDRSGTAAPGQGEAPYQRKRLRTMPCSDGDDTDKSASQACSQNKRTGSSILVNMTFRETSEHTYICGRQSIVNQLPDWAGDEEESRQSATE</sequence>
<evidence type="ECO:0000256" key="1">
    <source>
        <dbReference type="SAM" id="MobiDB-lite"/>
    </source>
</evidence>
<proteinExistence type="predicted"/>
<comment type="caution">
    <text evidence="2">The sequence shown here is derived from an EMBL/GenBank/DDBJ whole genome shotgun (WGS) entry which is preliminary data.</text>
</comment>